<evidence type="ECO:0000313" key="3">
    <source>
        <dbReference type="EMBL" id="PRQ07831.1"/>
    </source>
</evidence>
<organism evidence="3 4">
    <name type="scientific">Enhygromyxa salina</name>
    <dbReference type="NCBI Taxonomy" id="215803"/>
    <lineage>
        <taxon>Bacteria</taxon>
        <taxon>Pseudomonadati</taxon>
        <taxon>Myxococcota</taxon>
        <taxon>Polyangia</taxon>
        <taxon>Nannocystales</taxon>
        <taxon>Nannocystaceae</taxon>
        <taxon>Enhygromyxa</taxon>
    </lineage>
</organism>
<dbReference type="AlphaFoldDB" id="A0A2S9YRV9"/>
<dbReference type="InterPro" id="IPR027417">
    <property type="entry name" value="P-loop_NTPase"/>
</dbReference>
<protein>
    <recommendedName>
        <fullName evidence="2">Novel STAND NTPase 1 domain-containing protein</fullName>
    </recommendedName>
</protein>
<feature type="compositionally biased region" description="Pro residues" evidence="1">
    <location>
        <begin position="869"/>
        <end position="890"/>
    </location>
</feature>
<feature type="domain" description="Novel STAND NTPase 1" evidence="2">
    <location>
        <begin position="276"/>
        <end position="689"/>
    </location>
</feature>
<name>A0A2S9YRV9_9BACT</name>
<gene>
    <name evidence="3" type="ORF">ENSA7_25030</name>
</gene>
<sequence length="1120" mass="118941">MIADPMSIDADLARAFEHGNLILCVGPAPSVAAGLPALDDLARRVLEAAVRFDPSLDGAGLSEWIARGRAPEVLEQVQHRLGAEFAREVERDLSDQGRPLPALVRSITGLRKQLRAIYTTRLDRLIERGLAGRWPSFSAPRADIAQRRGLLFKLRGTLEFPQSWVLTREQEEREFGPGAPRRAVFEAAFLAHQLLLIGFDNHSHELRSLLAMMPTQTDGQGPSHFIVLPECSGAEREQLERRGLRVLRTDAHALLDALGGVTQDEGRTAPSVEACPYPGLEAFREEQAALFFGRHAEVSQATALLGGVGDVDNRWLAIEGPSGVGKSSFARAGVVPALRRGFAEGVPNRLRVASMRPGTRPLHNLAIALAGALELGDPNPVHERLLADPRFLTTLAQTRVSAGEGVVLLIDQLEEMVTIAPSSERTSFGEAITRALDSRAIYLVTTTRSDLVPALQSGLPSLAGLLNELAQRYALPPISRAGLREAICQPAIDAGVTIAAELVEQILVDADVRPAQASDGETRTADAALPLVAHVLRGLWTAQNIEDCVITLDEYLAMGGIAGALSRSADHLVGSLGAGEQGDAKQLLLRLIRLQPDGTATRRVVELAEARQIAADGTIGQLSGAGASSARLLLVRDDAGRHEVELVHEALIRDWETLRAWIQQGRAQLLLDEELERQADKWAQRGRPNKDLPRGRDAVELMQARPHGPSRGQQQAFLAALARIQKRRRIITGVAIVTAMLGAVGVGALARRARSPVIIEACHLVVEGGPEVREAAIAMRSGEVYPTKVSNGRDVEFRCPDPADEEVTMIVNLVTGEIRYFPGARSGQALDFDTSLPGLPPSLSQAQLAQLSAVMPAATLSNGDATPSPGTPSSPGAPPSLTPGVLPPGPANSGGSGGSGGSGAPGPDPGPGVQPQAAPADPFVPVPPLIGYWNFDDPAEQVANWGALELHDGAAIGTGVLLLPVGSYAYAGVYQGAPIREKTFVISVELRDLGGEGLVMSIAKLVDPVWDGVAFATERWAGVNQSVVQRATAPEPDGGRWMKIAVSYRDLDGKAEITICRDGEQLARVIEPALATWSPGASRLVFGGNPNALDIAIEQASVYAGWMGCAQIQGLDGAGP</sequence>
<evidence type="ECO:0000256" key="1">
    <source>
        <dbReference type="SAM" id="MobiDB-lite"/>
    </source>
</evidence>
<dbReference type="InterPro" id="IPR049052">
    <property type="entry name" value="nSTAND1"/>
</dbReference>
<dbReference type="Pfam" id="PF13289">
    <property type="entry name" value="SIR2_2"/>
    <property type="match status" value="1"/>
</dbReference>
<evidence type="ECO:0000259" key="2">
    <source>
        <dbReference type="Pfam" id="PF20703"/>
    </source>
</evidence>
<dbReference type="Proteomes" id="UP000238823">
    <property type="component" value="Unassembled WGS sequence"/>
</dbReference>
<proteinExistence type="predicted"/>
<dbReference type="EMBL" id="PVNL01000049">
    <property type="protein sequence ID" value="PRQ07831.1"/>
    <property type="molecule type" value="Genomic_DNA"/>
</dbReference>
<reference evidence="3 4" key="1">
    <citation type="submission" date="2018-03" db="EMBL/GenBank/DDBJ databases">
        <title>Draft Genome Sequences of the Obligatory Marine Myxobacteria Enhygromyxa salina SWB007.</title>
        <authorList>
            <person name="Poehlein A."/>
            <person name="Moghaddam J.A."/>
            <person name="Harms H."/>
            <person name="Alanjari M."/>
            <person name="Koenig G.M."/>
            <person name="Daniel R."/>
            <person name="Schaeberle T.F."/>
        </authorList>
    </citation>
    <scope>NUCLEOTIDE SEQUENCE [LARGE SCALE GENOMIC DNA]</scope>
    <source>
        <strain evidence="3 4">SWB007</strain>
    </source>
</reference>
<feature type="region of interest" description="Disordered" evidence="1">
    <location>
        <begin position="859"/>
        <end position="920"/>
    </location>
</feature>
<evidence type="ECO:0000313" key="4">
    <source>
        <dbReference type="Proteomes" id="UP000238823"/>
    </source>
</evidence>
<comment type="caution">
    <text evidence="3">The sequence shown here is derived from an EMBL/GenBank/DDBJ whole genome shotgun (WGS) entry which is preliminary data.</text>
</comment>
<feature type="compositionally biased region" description="Gly residues" evidence="1">
    <location>
        <begin position="892"/>
        <end position="904"/>
    </location>
</feature>
<dbReference type="OrthoDB" id="5476619at2"/>
<dbReference type="Pfam" id="PF20703">
    <property type="entry name" value="nSTAND1"/>
    <property type="match status" value="1"/>
</dbReference>
<dbReference type="SUPFAM" id="SSF52540">
    <property type="entry name" value="P-loop containing nucleoside triphosphate hydrolases"/>
    <property type="match status" value="1"/>
</dbReference>
<accession>A0A2S9YRV9</accession>